<accession>A0A7K1Y1C5</accession>
<protein>
    <submittedName>
        <fullName evidence="1">Phytanoyl-CoA dioxygenase</fullName>
    </submittedName>
</protein>
<dbReference type="Proteomes" id="UP000451233">
    <property type="component" value="Unassembled WGS sequence"/>
</dbReference>
<keyword evidence="1" id="KW-0223">Dioxygenase</keyword>
<proteinExistence type="predicted"/>
<keyword evidence="1" id="KW-0560">Oxidoreductase</keyword>
<gene>
    <name evidence="1" type="ORF">GS398_17215</name>
</gene>
<dbReference type="RefSeq" id="WP_160908052.1">
    <property type="nucleotide sequence ID" value="NZ_WVHS01000004.1"/>
</dbReference>
<dbReference type="Gene3D" id="2.60.120.620">
    <property type="entry name" value="q2cbj1_9rhob like domain"/>
    <property type="match status" value="1"/>
</dbReference>
<sequence length="338" mass="38062">MKYAELFPSSVKGQLGVMHLKRYWSKIIAKRNGQISHDAYHEEWNTDITLLNALGIGLEPALKFVFEEGPSFATFEQWVADHGRISPGAISGFNDLFANVPSSAESGSDTLYPLSADEWSSWKENGYLIIKNAVPAENCLAVVEAMTDLLDIDLNDPATWYKPTPVQHGIWVSLYQHPALQKNRDAPKIRAVYEQLWGRKDLWVNTDRVSFNPPETTTYRFQGPHLHWDVSLEPPIPFGLQGLLYLSDTAANQGAFTLVPGFHNRVEEWLNRLAPGADPRKEDLYALGPQPVAANAGDFIVWHHALPHGSSPNTSRLPRMVQYINYLPADFETRAKWT</sequence>
<dbReference type="SUPFAM" id="SSF51197">
    <property type="entry name" value="Clavaminate synthase-like"/>
    <property type="match status" value="1"/>
</dbReference>
<reference evidence="1 2" key="1">
    <citation type="submission" date="2019-11" db="EMBL/GenBank/DDBJ databases">
        <title>Pedobacter sp. HMF7056 Genome sequencing and assembly.</title>
        <authorList>
            <person name="Kang H."/>
            <person name="Kim H."/>
            <person name="Joh K."/>
        </authorList>
    </citation>
    <scope>NUCLEOTIDE SEQUENCE [LARGE SCALE GENOMIC DNA]</scope>
    <source>
        <strain evidence="1 2">HMF7056</strain>
    </source>
</reference>
<dbReference type="InterPro" id="IPR008775">
    <property type="entry name" value="Phytyl_CoA_dOase-like"/>
</dbReference>
<dbReference type="GO" id="GO:0016706">
    <property type="term" value="F:2-oxoglutarate-dependent dioxygenase activity"/>
    <property type="evidence" value="ECO:0007669"/>
    <property type="project" value="UniProtKB-ARBA"/>
</dbReference>
<dbReference type="PANTHER" id="PTHR31630">
    <property type="entry name" value="PHYTANOYL-COA DIOXYGENASE-RELATED-RELATED"/>
    <property type="match status" value="1"/>
</dbReference>
<comment type="caution">
    <text evidence="1">The sequence shown here is derived from an EMBL/GenBank/DDBJ whole genome shotgun (WGS) entry which is preliminary data.</text>
</comment>
<evidence type="ECO:0000313" key="2">
    <source>
        <dbReference type="Proteomes" id="UP000451233"/>
    </source>
</evidence>
<evidence type="ECO:0000313" key="1">
    <source>
        <dbReference type="EMBL" id="MXV17043.1"/>
    </source>
</evidence>
<dbReference type="EMBL" id="WVHS01000004">
    <property type="protein sequence ID" value="MXV17043.1"/>
    <property type="molecule type" value="Genomic_DNA"/>
</dbReference>
<organism evidence="1 2">
    <name type="scientific">Hufsiella ginkgonis</name>
    <dbReference type="NCBI Taxonomy" id="2695274"/>
    <lineage>
        <taxon>Bacteria</taxon>
        <taxon>Pseudomonadati</taxon>
        <taxon>Bacteroidota</taxon>
        <taxon>Sphingobacteriia</taxon>
        <taxon>Sphingobacteriales</taxon>
        <taxon>Sphingobacteriaceae</taxon>
        <taxon>Hufsiella</taxon>
    </lineage>
</organism>
<keyword evidence="2" id="KW-1185">Reference proteome</keyword>
<name>A0A7K1Y1C5_9SPHI</name>
<dbReference type="PANTHER" id="PTHR31630:SF6">
    <property type="entry name" value="PHYTANOYL-COA DIOXYGENASE-RELATED"/>
    <property type="match status" value="1"/>
</dbReference>
<dbReference type="AlphaFoldDB" id="A0A7K1Y1C5"/>
<dbReference type="Pfam" id="PF05721">
    <property type="entry name" value="PhyH"/>
    <property type="match status" value="1"/>
</dbReference>